<keyword evidence="2" id="KW-0732">Signal</keyword>
<proteinExistence type="predicted"/>
<accession>A0A6A5UAE1</accession>
<name>A0A6A5UAE1_9PLEO</name>
<sequence>MTMRFLLQAAILAPVALGAVIPTSAETQAIQPMATNLETPSSVPTPSAVASEALDNLVVEIDDAEYDELVKSAVSKRDPDASRLHDFKHPKVYGPNRKWPRDAVPEADAKRARIMSWHDFKHPKVYGPNHKWPREALP</sequence>
<reference evidence="3" key="1">
    <citation type="journal article" date="2020" name="Stud. Mycol.">
        <title>101 Dothideomycetes genomes: a test case for predicting lifestyles and emergence of pathogens.</title>
        <authorList>
            <person name="Haridas S."/>
            <person name="Albert R."/>
            <person name="Binder M."/>
            <person name="Bloem J."/>
            <person name="Labutti K."/>
            <person name="Salamov A."/>
            <person name="Andreopoulos B."/>
            <person name="Baker S."/>
            <person name="Barry K."/>
            <person name="Bills G."/>
            <person name="Bluhm B."/>
            <person name="Cannon C."/>
            <person name="Castanera R."/>
            <person name="Culley D."/>
            <person name="Daum C."/>
            <person name="Ezra D."/>
            <person name="Gonzalez J."/>
            <person name="Henrissat B."/>
            <person name="Kuo A."/>
            <person name="Liang C."/>
            <person name="Lipzen A."/>
            <person name="Lutzoni F."/>
            <person name="Magnuson J."/>
            <person name="Mondo S."/>
            <person name="Nolan M."/>
            <person name="Ohm R."/>
            <person name="Pangilinan J."/>
            <person name="Park H.-J."/>
            <person name="Ramirez L."/>
            <person name="Alfaro M."/>
            <person name="Sun H."/>
            <person name="Tritt A."/>
            <person name="Yoshinaga Y."/>
            <person name="Zwiers L.-H."/>
            <person name="Turgeon B."/>
            <person name="Goodwin S."/>
            <person name="Spatafora J."/>
            <person name="Crous P."/>
            <person name="Grigoriev I."/>
        </authorList>
    </citation>
    <scope>NUCLEOTIDE SEQUENCE</scope>
    <source>
        <strain evidence="3">CBS 675.92</strain>
    </source>
</reference>
<evidence type="ECO:0000313" key="3">
    <source>
        <dbReference type="EMBL" id="KAF1961674.1"/>
    </source>
</evidence>
<dbReference type="AlphaFoldDB" id="A0A6A5UAE1"/>
<feature type="signal peptide" evidence="2">
    <location>
        <begin position="1"/>
        <end position="18"/>
    </location>
</feature>
<evidence type="ECO:0000313" key="4">
    <source>
        <dbReference type="Proteomes" id="UP000800035"/>
    </source>
</evidence>
<evidence type="ECO:0000256" key="2">
    <source>
        <dbReference type="SAM" id="SignalP"/>
    </source>
</evidence>
<keyword evidence="4" id="KW-1185">Reference proteome</keyword>
<dbReference type="EMBL" id="ML976980">
    <property type="protein sequence ID" value="KAF1961674.1"/>
    <property type="molecule type" value="Genomic_DNA"/>
</dbReference>
<feature type="chain" id="PRO_5025406070" evidence="2">
    <location>
        <begin position="19"/>
        <end position="138"/>
    </location>
</feature>
<gene>
    <name evidence="3" type="ORF">CC80DRAFT_531522</name>
</gene>
<feature type="region of interest" description="Disordered" evidence="1">
    <location>
        <begin position="75"/>
        <end position="103"/>
    </location>
</feature>
<protein>
    <submittedName>
        <fullName evidence="3">Uncharacterized protein</fullName>
    </submittedName>
</protein>
<feature type="compositionally biased region" description="Basic and acidic residues" evidence="1">
    <location>
        <begin position="75"/>
        <end position="89"/>
    </location>
</feature>
<dbReference type="Proteomes" id="UP000800035">
    <property type="component" value="Unassembled WGS sequence"/>
</dbReference>
<evidence type="ECO:0000256" key="1">
    <source>
        <dbReference type="SAM" id="MobiDB-lite"/>
    </source>
</evidence>
<organism evidence="3 4">
    <name type="scientific">Byssothecium circinans</name>
    <dbReference type="NCBI Taxonomy" id="147558"/>
    <lineage>
        <taxon>Eukaryota</taxon>
        <taxon>Fungi</taxon>
        <taxon>Dikarya</taxon>
        <taxon>Ascomycota</taxon>
        <taxon>Pezizomycotina</taxon>
        <taxon>Dothideomycetes</taxon>
        <taxon>Pleosporomycetidae</taxon>
        <taxon>Pleosporales</taxon>
        <taxon>Massarineae</taxon>
        <taxon>Massarinaceae</taxon>
        <taxon>Byssothecium</taxon>
    </lineage>
</organism>